<accession>A0A371BJ43</accession>
<feature type="signal peptide" evidence="1">
    <location>
        <begin position="1"/>
        <end position="19"/>
    </location>
</feature>
<dbReference type="EMBL" id="QRGP01000001">
    <property type="protein sequence ID" value="RDV07567.1"/>
    <property type="molecule type" value="Genomic_DNA"/>
</dbReference>
<comment type="caution">
    <text evidence="2">The sequence shown here is derived from an EMBL/GenBank/DDBJ whole genome shotgun (WGS) entry which is preliminary data.</text>
</comment>
<dbReference type="Proteomes" id="UP000263833">
    <property type="component" value="Unassembled WGS sequence"/>
</dbReference>
<sequence>MKSLGFLALSLVALPAAYAAEDWQVHVPSGWKLIGDVAEADAAVLMVEQDDPAKRLKNDGLGPDELNTNPRRLLFLSRTAAGYKRTGSADNFLPPEGDSDTPCLADPLEEGGMDLRNNVLTLNLNYWLSCGSWSTSKDSYKFRLENGRYRLIGFDRRSYARNGGTGEEISINYLTNRKKVTTGIEIFEPEAGTPVTKSKVIWTRTGRQKYYLDGMDRNQCDGDESAPSWCGY</sequence>
<evidence type="ECO:0000313" key="2">
    <source>
        <dbReference type="EMBL" id="RDV07567.1"/>
    </source>
</evidence>
<protein>
    <recommendedName>
        <fullName evidence="4">Lipoprotein</fullName>
    </recommendedName>
</protein>
<organism evidence="2 3">
    <name type="scientific">Sphingorhabdus pulchriflava</name>
    <dbReference type="NCBI Taxonomy" id="2292257"/>
    <lineage>
        <taxon>Bacteria</taxon>
        <taxon>Pseudomonadati</taxon>
        <taxon>Pseudomonadota</taxon>
        <taxon>Alphaproteobacteria</taxon>
        <taxon>Sphingomonadales</taxon>
        <taxon>Sphingomonadaceae</taxon>
        <taxon>Sphingorhabdus</taxon>
    </lineage>
</organism>
<evidence type="ECO:0000313" key="3">
    <source>
        <dbReference type="Proteomes" id="UP000263833"/>
    </source>
</evidence>
<feature type="chain" id="PRO_5016597758" description="Lipoprotein" evidence="1">
    <location>
        <begin position="20"/>
        <end position="232"/>
    </location>
</feature>
<reference evidence="3" key="1">
    <citation type="submission" date="2018-08" db="EMBL/GenBank/DDBJ databases">
        <authorList>
            <person name="Kim S.-J."/>
            <person name="Jung G.-Y."/>
        </authorList>
    </citation>
    <scope>NUCLEOTIDE SEQUENCE [LARGE SCALE GENOMIC DNA]</scope>
    <source>
        <strain evidence="3">GY_G</strain>
    </source>
</reference>
<name>A0A371BJ43_9SPHN</name>
<dbReference type="AlphaFoldDB" id="A0A371BJ43"/>
<gene>
    <name evidence="2" type="ORF">DXH95_09605</name>
</gene>
<keyword evidence="3" id="KW-1185">Reference proteome</keyword>
<evidence type="ECO:0008006" key="4">
    <source>
        <dbReference type="Google" id="ProtNLM"/>
    </source>
</evidence>
<keyword evidence="1" id="KW-0732">Signal</keyword>
<evidence type="ECO:0000256" key="1">
    <source>
        <dbReference type="SAM" id="SignalP"/>
    </source>
</evidence>
<proteinExistence type="predicted"/>